<accession>A0A0F7UBW0</accession>
<evidence type="ECO:0000256" key="5">
    <source>
        <dbReference type="RuleBase" id="RU003829"/>
    </source>
</evidence>
<dbReference type="Pfam" id="PF26557">
    <property type="entry name" value="Cullin_AB"/>
    <property type="match status" value="1"/>
</dbReference>
<evidence type="ECO:0000256" key="3">
    <source>
        <dbReference type="ARBA" id="ARBA00022843"/>
    </source>
</evidence>
<dbReference type="SMART" id="SM00884">
    <property type="entry name" value="Cullin_Nedd8"/>
    <property type="match status" value="1"/>
</dbReference>
<dbReference type="EMBL" id="LN714481">
    <property type="protein sequence ID" value="CEL66486.1"/>
    <property type="molecule type" value="Genomic_DNA"/>
</dbReference>
<dbReference type="AlphaFoldDB" id="A0A0F7UBW0"/>
<proteinExistence type="inferred from homology"/>
<dbReference type="InterPro" id="IPR036317">
    <property type="entry name" value="Cullin_homology_sf"/>
</dbReference>
<dbReference type="SUPFAM" id="SSF75632">
    <property type="entry name" value="Cullin homology domain"/>
    <property type="match status" value="1"/>
</dbReference>
<dbReference type="GO" id="GO:0006511">
    <property type="term" value="P:ubiquitin-dependent protein catabolic process"/>
    <property type="evidence" value="ECO:0007669"/>
    <property type="project" value="InterPro"/>
</dbReference>
<dbReference type="Gene3D" id="3.30.230.130">
    <property type="entry name" value="Cullin, Chain C, Domain 2"/>
    <property type="match status" value="1"/>
</dbReference>
<dbReference type="InterPro" id="IPR059120">
    <property type="entry name" value="Cullin-like_AB"/>
</dbReference>
<dbReference type="InterPro" id="IPR001373">
    <property type="entry name" value="Cullin_N"/>
</dbReference>
<dbReference type="Gene3D" id="1.20.1310.10">
    <property type="entry name" value="Cullin Repeats"/>
    <property type="match status" value="4"/>
</dbReference>
<protein>
    <submittedName>
        <fullName evidence="8">Cullin-3A</fullName>
    </submittedName>
</protein>
<feature type="domain" description="Cullin family profile" evidence="7">
    <location>
        <begin position="400"/>
        <end position="753"/>
    </location>
</feature>
<dbReference type="FunFam" id="1.20.1310.10:FF:000002">
    <property type="entry name" value="cullin-3 isoform X1"/>
    <property type="match status" value="1"/>
</dbReference>
<dbReference type="InterPro" id="IPR036388">
    <property type="entry name" value="WH-like_DNA-bd_sf"/>
</dbReference>
<dbReference type="InterPro" id="IPR016158">
    <property type="entry name" value="Cullin_homology"/>
</dbReference>
<feature type="compositionally biased region" description="Polar residues" evidence="6">
    <location>
        <begin position="563"/>
        <end position="572"/>
    </location>
</feature>
<evidence type="ECO:0000256" key="6">
    <source>
        <dbReference type="SAM" id="MobiDB-lite"/>
    </source>
</evidence>
<dbReference type="PANTHER" id="PTHR11932">
    <property type="entry name" value="CULLIN"/>
    <property type="match status" value="1"/>
</dbReference>
<dbReference type="SMR" id="A0A0F7UBW0"/>
<sequence>MRSVAPSPGNARPLGGSAASLAGAASFGSSSDFGLFGHKAMTGDEVTRRWEFLRAAFNHIFAHEAGTLSYEEVYRYAYLLVINKKGRLLYDGTRQCIDAHLGLVATEIAEQENEDLFLVALLEKWRDHRVNMQMIKDVLLYLDKHYVEMHHLTPSFSMGMNLFCSTVLQHPSIQLRFRHLLIDKIRREREGQQIDRMVMREAISMLSQLRLHVHRQVYTEEFETPFLAATREFYVREAAEYIVYNSSPEYLLKAENRIREEAQRVEDYLDPETATPLRALMEEVWLGQHFKTLVYNPNSGCAHLFQADKLADLARMHRLFSTVPGALEEVRQVMKDCITKYGESIVRDPEKTRDPVTFVTNFLALKAKFDQIVIRAFGESKDAFGALVAAFETVLNTDTRAARFLSLYLDDLFRKSLRGLSEVEAEQKLDEVLVLFRYLRDKDIFEAMYKQHLARRLLGGRSASEEEEKKMIVKLKAECGQQYTSKLEGMYRDMQASDDIMRQYHARDEDLHRQDIPLLYIEAARPFSLLDIRFQQLGRGLASASSDVASSSDLPPDGANLASEPNASCNSESSSSSSLSSSSSSSSSLSSSSSSSSSLSSSSSSSSSASSSPSSASFRGCEAPSRRPEDLEFSVRVITQGTWPVDPQTLIAEPELLPGVLAREAKTFETFYLGHHNGRVLKWNLGLGKATVRGLLRHSRHDFECTTLQMIFLLAFNFLPPAPVSVRDLLEPFFAVSSTLSLAELKRQLISLTTPRCKILLRTSPGDSSNAPELKDTDSLTVNLDYTNKLRRVRVPLIAVSATAGSGEAGDGWPTPHVEVQAGADVPSSVEQDRNYLVEAAVVRVMKTRRRLGHNDLLVEVTRHLAPRFRPSPALIKRRIEKLIEREFLERDVADRRMYNYLA</sequence>
<name>A0A0F7UBW0_NEOCL</name>
<dbReference type="GO" id="GO:0031625">
    <property type="term" value="F:ubiquitin protein ligase binding"/>
    <property type="evidence" value="ECO:0007669"/>
    <property type="project" value="InterPro"/>
</dbReference>
<dbReference type="Pfam" id="PF00888">
    <property type="entry name" value="Cullin"/>
    <property type="match status" value="1"/>
</dbReference>
<dbReference type="FunFam" id="1.10.10.10:FF:000014">
    <property type="entry name" value="Cullin 1"/>
    <property type="match status" value="1"/>
</dbReference>
<dbReference type="SUPFAM" id="SSF46785">
    <property type="entry name" value="Winged helix' DNA-binding domain"/>
    <property type="match status" value="1"/>
</dbReference>
<evidence type="ECO:0000256" key="1">
    <source>
        <dbReference type="ARBA" id="ARBA00006019"/>
    </source>
</evidence>
<evidence type="ECO:0000259" key="7">
    <source>
        <dbReference type="PROSITE" id="PS50069"/>
    </source>
</evidence>
<reference evidence="8" key="1">
    <citation type="journal article" date="2015" name="PLoS ONE">
        <title>Comprehensive Evaluation of Toxoplasma gondii VEG and Neospora caninum LIV Genomes with Tachyzoite Stage Transcriptome and Proteome Defines Novel Transcript Features.</title>
        <authorList>
            <person name="Ramaprasad A."/>
            <person name="Mourier T."/>
            <person name="Naeem R."/>
            <person name="Malas T.B."/>
            <person name="Moussa E."/>
            <person name="Panigrahi A."/>
            <person name="Vermont S.J."/>
            <person name="Otto T.D."/>
            <person name="Wastling J."/>
            <person name="Pain A."/>
        </authorList>
    </citation>
    <scope>NUCLEOTIDE SEQUENCE</scope>
    <source>
        <strain evidence="8">Liverpool</strain>
    </source>
</reference>
<organism evidence="8">
    <name type="scientific">Neospora caninum (strain Liverpool)</name>
    <dbReference type="NCBI Taxonomy" id="572307"/>
    <lineage>
        <taxon>Eukaryota</taxon>
        <taxon>Sar</taxon>
        <taxon>Alveolata</taxon>
        <taxon>Apicomplexa</taxon>
        <taxon>Conoidasida</taxon>
        <taxon>Coccidia</taxon>
        <taxon>Eucoccidiorida</taxon>
        <taxon>Eimeriorina</taxon>
        <taxon>Sarcocystidae</taxon>
        <taxon>Neospora</taxon>
    </lineage>
</organism>
<dbReference type="SUPFAM" id="SSF74788">
    <property type="entry name" value="Cullin repeat-like"/>
    <property type="match status" value="1"/>
</dbReference>
<keyword evidence="2" id="KW-1017">Isopeptide bond</keyword>
<dbReference type="PROSITE" id="PS50069">
    <property type="entry name" value="CULLIN_2"/>
    <property type="match status" value="1"/>
</dbReference>
<feature type="region of interest" description="Disordered" evidence="6">
    <location>
        <begin position="546"/>
        <end position="625"/>
    </location>
</feature>
<dbReference type="InterPro" id="IPR036390">
    <property type="entry name" value="WH_DNA-bd_sf"/>
</dbReference>
<dbReference type="InterPro" id="IPR019559">
    <property type="entry name" value="Cullin_neddylation_domain"/>
</dbReference>
<dbReference type="SMART" id="SM00182">
    <property type="entry name" value="CULLIN"/>
    <property type="match status" value="1"/>
</dbReference>
<dbReference type="Pfam" id="PF10557">
    <property type="entry name" value="Cullin_Nedd8"/>
    <property type="match status" value="1"/>
</dbReference>
<evidence type="ECO:0000256" key="2">
    <source>
        <dbReference type="ARBA" id="ARBA00022499"/>
    </source>
</evidence>
<evidence type="ECO:0000256" key="4">
    <source>
        <dbReference type="PROSITE-ProRule" id="PRU00330"/>
    </source>
</evidence>
<comment type="similarity">
    <text evidence="1 4 5">Belongs to the cullin family.</text>
</comment>
<dbReference type="Gene3D" id="1.10.10.10">
    <property type="entry name" value="Winged helix-like DNA-binding domain superfamily/Winged helix DNA-binding domain"/>
    <property type="match status" value="1"/>
</dbReference>
<dbReference type="InterPro" id="IPR045093">
    <property type="entry name" value="Cullin"/>
</dbReference>
<evidence type="ECO:0000313" key="8">
    <source>
        <dbReference type="EMBL" id="CEL66486.1"/>
    </source>
</evidence>
<dbReference type="FunFam" id="1.20.1310.10:FF:000001">
    <property type="entry name" value="Cullin 3"/>
    <property type="match status" value="1"/>
</dbReference>
<keyword evidence="3" id="KW-0832">Ubl conjugation</keyword>
<dbReference type="InterPro" id="IPR016159">
    <property type="entry name" value="Cullin_repeat-like_dom_sf"/>
</dbReference>
<gene>
    <name evidence="8" type="ORF">BN1204_022980</name>
</gene>
<feature type="compositionally biased region" description="Low complexity" evidence="6">
    <location>
        <begin position="573"/>
        <end position="617"/>
    </location>
</feature>